<dbReference type="InterPro" id="IPR056884">
    <property type="entry name" value="NPHP3-like_N"/>
</dbReference>
<dbReference type="EMBL" id="CAJMWZ010000860">
    <property type="protein sequence ID" value="CAE6427175.1"/>
    <property type="molecule type" value="Genomic_DNA"/>
</dbReference>
<feature type="domain" description="Nephrocystin 3-like N-terminal" evidence="2">
    <location>
        <begin position="191"/>
        <end position="333"/>
    </location>
</feature>
<dbReference type="Pfam" id="PF24883">
    <property type="entry name" value="NPHP3_N"/>
    <property type="match status" value="1"/>
</dbReference>
<comment type="caution">
    <text evidence="3">The sequence shown here is derived from an EMBL/GenBank/DDBJ whole genome shotgun (WGS) entry which is preliminary data.</text>
</comment>
<dbReference type="AlphaFoldDB" id="A0A8H2XK82"/>
<sequence>MVGSTTLEVPVPSNISGSWTNLKSLIRTLERTGSTLGNIRDALEQFFQLIEVHERFESTWNENGAMKHELETSFQRLHENCAKPRSGMTGCMRGLCRDIKVELSHIRHYSLVQPNDENRAQGDDSGKLLERYRRIQVLLRSLLLNTGSSVWDVLEQDTCLRTHSYTCENYNYTLATEQDSCMRPAEVRGLNNWVQNSPPGAICWVPNTRKMGISRALCAELDATHKLGASLFFSRESCDFNSIIPSIAYQLANYSTPFRLSLLNPHPQAFPEPLEVQFEKLIANPLARVRAALPAGLVVVIDVMNGCGSVRPIIDAILANSDDLPIRFFIFSRPELCYDASDRLFVHEVGGGPVMEGVEGELRAALKPFGLPELQLADFVQRAGALFTCAAVVAHHIGDDTSWLNHSALVDG</sequence>
<name>A0A8H2XK82_9AGAM</name>
<proteinExistence type="predicted"/>
<keyword evidence="1" id="KW-0677">Repeat</keyword>
<protein>
    <recommendedName>
        <fullName evidence="2">Nephrocystin 3-like N-terminal domain-containing protein</fullName>
    </recommendedName>
</protein>
<organism evidence="3 4">
    <name type="scientific">Rhizoctonia solani</name>
    <dbReference type="NCBI Taxonomy" id="456999"/>
    <lineage>
        <taxon>Eukaryota</taxon>
        <taxon>Fungi</taxon>
        <taxon>Dikarya</taxon>
        <taxon>Basidiomycota</taxon>
        <taxon>Agaricomycotina</taxon>
        <taxon>Agaricomycetes</taxon>
        <taxon>Cantharellales</taxon>
        <taxon>Ceratobasidiaceae</taxon>
        <taxon>Rhizoctonia</taxon>
    </lineage>
</organism>
<accession>A0A8H2XK82</accession>
<gene>
    <name evidence="3" type="ORF">RDB_LOCUS15730</name>
</gene>
<evidence type="ECO:0000313" key="3">
    <source>
        <dbReference type="EMBL" id="CAE6427175.1"/>
    </source>
</evidence>
<evidence type="ECO:0000313" key="4">
    <source>
        <dbReference type="Proteomes" id="UP000663850"/>
    </source>
</evidence>
<evidence type="ECO:0000259" key="2">
    <source>
        <dbReference type="Pfam" id="PF24883"/>
    </source>
</evidence>
<evidence type="ECO:0000256" key="1">
    <source>
        <dbReference type="ARBA" id="ARBA00022737"/>
    </source>
</evidence>
<reference evidence="3" key="1">
    <citation type="submission" date="2021-01" db="EMBL/GenBank/DDBJ databases">
        <authorList>
            <person name="Kaushik A."/>
        </authorList>
    </citation>
    <scope>NUCLEOTIDE SEQUENCE</scope>
    <source>
        <strain evidence="3">Type strain: AG8-Rh-89/</strain>
    </source>
</reference>
<dbReference type="Proteomes" id="UP000663850">
    <property type="component" value="Unassembled WGS sequence"/>
</dbReference>